<dbReference type="CDD" id="cd22789">
    <property type="entry name" value="BORCS5-like"/>
    <property type="match status" value="1"/>
</dbReference>
<evidence type="ECO:0000256" key="3">
    <source>
        <dbReference type="ARBA" id="ARBA00022300"/>
    </source>
</evidence>
<proteinExistence type="inferred from homology"/>
<feature type="region of interest" description="Disordered" evidence="8">
    <location>
        <begin position="1"/>
        <end position="28"/>
    </location>
</feature>
<keyword evidence="5" id="KW-0458">Lysosome</keyword>
<evidence type="ECO:0000313" key="9">
    <source>
        <dbReference type="Proteomes" id="UP000887566"/>
    </source>
</evidence>
<dbReference type="GO" id="GO:1903744">
    <property type="term" value="P:positive regulation of anterograde synaptic vesicle transport"/>
    <property type="evidence" value="ECO:0007669"/>
    <property type="project" value="TreeGrafter"/>
</dbReference>
<dbReference type="GO" id="GO:0098574">
    <property type="term" value="C:cytoplasmic side of lysosomal membrane"/>
    <property type="evidence" value="ECO:0007669"/>
    <property type="project" value="TreeGrafter"/>
</dbReference>
<name>A0A914VIS6_9BILA</name>
<sequence>MGNEHSAEGGNGSSSTLSFLQKAKEGISPKPVRTDKIIIVSSGGEPITFDPSQDEDLKKLQEIPPFFPILRGSLNHVGLKDPPDLYSKFSSKPVLKMCQRLQEHLAATSEVVASEQSSLGTRIREIDYATATLANYVSDRKKTFERLSADIQKVRDLNAQLKKIASNLQELVPTAQLINELLPPSERLPPLNLGIILEHSMAPATAPSTLPADSVVDTSGAIEEQLVVDRSL</sequence>
<dbReference type="PANTHER" id="PTHR31634:SF2">
    <property type="entry name" value="BLOC-1-RELATED COMPLEX SUBUNIT 5"/>
    <property type="match status" value="1"/>
</dbReference>
<organism evidence="9 10">
    <name type="scientific">Plectus sambesii</name>
    <dbReference type="NCBI Taxonomy" id="2011161"/>
    <lineage>
        <taxon>Eukaryota</taxon>
        <taxon>Metazoa</taxon>
        <taxon>Ecdysozoa</taxon>
        <taxon>Nematoda</taxon>
        <taxon>Chromadorea</taxon>
        <taxon>Plectida</taxon>
        <taxon>Plectina</taxon>
        <taxon>Plectoidea</taxon>
        <taxon>Plectidae</taxon>
        <taxon>Plectus</taxon>
    </lineage>
</organism>
<dbReference type="InterPro" id="IPR018780">
    <property type="entry name" value="TBORCS5"/>
</dbReference>
<dbReference type="Pfam" id="PF10158">
    <property type="entry name" value="LOH1CR12"/>
    <property type="match status" value="1"/>
</dbReference>
<dbReference type="GO" id="GO:0099078">
    <property type="term" value="C:BORC complex"/>
    <property type="evidence" value="ECO:0007669"/>
    <property type="project" value="TreeGrafter"/>
</dbReference>
<evidence type="ECO:0000256" key="2">
    <source>
        <dbReference type="ARBA" id="ARBA00010235"/>
    </source>
</evidence>
<evidence type="ECO:0000256" key="1">
    <source>
        <dbReference type="ARBA" id="ARBA00004122"/>
    </source>
</evidence>
<dbReference type="WBParaSite" id="PSAMB.scaffold2059size25684.g16127.t1">
    <property type="protein sequence ID" value="PSAMB.scaffold2059size25684.g16127.t1"/>
    <property type="gene ID" value="PSAMB.scaffold2059size25684.g16127"/>
</dbReference>
<evidence type="ECO:0000313" key="10">
    <source>
        <dbReference type="WBParaSite" id="PSAMB.scaffold2059size25684.g16127.t1"/>
    </source>
</evidence>
<evidence type="ECO:0000256" key="5">
    <source>
        <dbReference type="ARBA" id="ARBA00023228"/>
    </source>
</evidence>
<keyword evidence="7" id="KW-0175">Coiled coil</keyword>
<accession>A0A914VIS6</accession>
<dbReference type="GO" id="GO:0072384">
    <property type="term" value="P:organelle transport along microtubule"/>
    <property type="evidence" value="ECO:0007669"/>
    <property type="project" value="TreeGrafter"/>
</dbReference>
<reference evidence="10" key="1">
    <citation type="submission" date="2022-11" db="UniProtKB">
        <authorList>
            <consortium name="WormBaseParasite"/>
        </authorList>
    </citation>
    <scope>IDENTIFICATION</scope>
</reference>
<comment type="similarity">
    <text evidence="2">Belongs to the BORCS5 family.</text>
</comment>
<protein>
    <recommendedName>
        <fullName evidence="3">BLOC-1-related complex subunit 5</fullName>
    </recommendedName>
</protein>
<evidence type="ECO:0000256" key="6">
    <source>
        <dbReference type="ARBA" id="ARBA00023288"/>
    </source>
</evidence>
<dbReference type="GO" id="GO:0032418">
    <property type="term" value="P:lysosome localization"/>
    <property type="evidence" value="ECO:0007669"/>
    <property type="project" value="InterPro"/>
</dbReference>
<keyword evidence="9" id="KW-1185">Reference proteome</keyword>
<keyword evidence="6" id="KW-0449">Lipoprotein</keyword>
<comment type="subcellular location">
    <subcellularLocation>
        <location evidence="1">Lysosome membrane</location>
        <topology evidence="1">Lipid-anchor</topology>
        <orientation evidence="1">Cytoplasmic side</orientation>
    </subcellularLocation>
</comment>
<evidence type="ECO:0000256" key="8">
    <source>
        <dbReference type="SAM" id="MobiDB-lite"/>
    </source>
</evidence>
<keyword evidence="4" id="KW-0472">Membrane</keyword>
<dbReference type="Proteomes" id="UP000887566">
    <property type="component" value="Unplaced"/>
</dbReference>
<dbReference type="GO" id="GO:0030672">
    <property type="term" value="C:synaptic vesicle membrane"/>
    <property type="evidence" value="ECO:0007669"/>
    <property type="project" value="TreeGrafter"/>
</dbReference>
<dbReference type="PANTHER" id="PTHR31634">
    <property type="entry name" value="BLOC-1-RELATED COMPLEX SUBUNIT 5"/>
    <property type="match status" value="1"/>
</dbReference>
<evidence type="ECO:0000256" key="4">
    <source>
        <dbReference type="ARBA" id="ARBA00023136"/>
    </source>
</evidence>
<evidence type="ECO:0000256" key="7">
    <source>
        <dbReference type="SAM" id="Coils"/>
    </source>
</evidence>
<dbReference type="AlphaFoldDB" id="A0A914VIS6"/>
<feature type="coiled-coil region" evidence="7">
    <location>
        <begin position="144"/>
        <end position="171"/>
    </location>
</feature>